<dbReference type="EMBL" id="OX451741">
    <property type="protein sequence ID" value="CAI8615934.1"/>
    <property type="molecule type" value="Genomic_DNA"/>
</dbReference>
<dbReference type="AlphaFoldDB" id="A0AAV1B030"/>
<evidence type="ECO:0000313" key="1">
    <source>
        <dbReference type="EMBL" id="CAI8615934.1"/>
    </source>
</evidence>
<dbReference type="Proteomes" id="UP001157006">
    <property type="component" value="Chromosome 6"/>
</dbReference>
<organism evidence="1 2">
    <name type="scientific">Vicia faba</name>
    <name type="common">Broad bean</name>
    <name type="synonym">Faba vulgaris</name>
    <dbReference type="NCBI Taxonomy" id="3906"/>
    <lineage>
        <taxon>Eukaryota</taxon>
        <taxon>Viridiplantae</taxon>
        <taxon>Streptophyta</taxon>
        <taxon>Embryophyta</taxon>
        <taxon>Tracheophyta</taxon>
        <taxon>Spermatophyta</taxon>
        <taxon>Magnoliopsida</taxon>
        <taxon>eudicotyledons</taxon>
        <taxon>Gunneridae</taxon>
        <taxon>Pentapetalae</taxon>
        <taxon>rosids</taxon>
        <taxon>fabids</taxon>
        <taxon>Fabales</taxon>
        <taxon>Fabaceae</taxon>
        <taxon>Papilionoideae</taxon>
        <taxon>50 kb inversion clade</taxon>
        <taxon>NPAAA clade</taxon>
        <taxon>Hologalegina</taxon>
        <taxon>IRL clade</taxon>
        <taxon>Fabeae</taxon>
        <taxon>Vicia</taxon>
    </lineage>
</organism>
<accession>A0AAV1B030</accession>
<proteinExistence type="predicted"/>
<reference evidence="1 2" key="1">
    <citation type="submission" date="2023-01" db="EMBL/GenBank/DDBJ databases">
        <authorList>
            <person name="Kreplak J."/>
        </authorList>
    </citation>
    <scope>NUCLEOTIDE SEQUENCE [LARGE SCALE GENOMIC DNA]</scope>
</reference>
<keyword evidence="2" id="KW-1185">Reference proteome</keyword>
<sequence length="114" mass="13140">MNFLRCRRNRGILGDVKEGFSKLEIFFTRELRGLVVEVLMKQWLSGREKDGGDRYCVFSSSPLTFFSLFLCESVIVVSDACSDNINGNKVVMFGRNKIGVWVVDEVEIMRKSYR</sequence>
<gene>
    <name evidence="1" type="ORF">VFH_VI004560</name>
</gene>
<name>A0AAV1B030_VICFA</name>
<protein>
    <submittedName>
        <fullName evidence="1">Uncharacterized protein</fullName>
    </submittedName>
</protein>
<evidence type="ECO:0000313" key="2">
    <source>
        <dbReference type="Proteomes" id="UP001157006"/>
    </source>
</evidence>